<feature type="compositionally biased region" description="Basic and acidic residues" evidence="4">
    <location>
        <begin position="1"/>
        <end position="10"/>
    </location>
</feature>
<dbReference type="SUPFAM" id="SSF82199">
    <property type="entry name" value="SET domain"/>
    <property type="match status" value="1"/>
</dbReference>
<keyword evidence="3" id="KW-0949">S-adenosyl-L-methionine</keyword>
<name>A0DHF9_PARTE</name>
<dbReference type="FunFam" id="3.90.1410.10:FF:000035">
    <property type="entry name" value="Uncharacterized protein"/>
    <property type="match status" value="1"/>
</dbReference>
<proteinExistence type="predicted"/>
<sequence>MPPKTRRNEVSSHQLKVNDNTQNQQEEGNKAFLNSEYDKALTLYTKAICKNCLNSFQRLKKIQSISIIVPKHISIWMIQNWPSKTAIGLYSQILIIPRPYQTKPKFFMRWGTSKYFFDLMQDAIQCLESSNHHTSEIEKLLNQYKTQALQSSIDSGELDKQKRLLEWLKSGQALFPKIKIECYAEDYRGVNARKAISSKEVILFVPRSHMITLEMAKDTPVAKKIIQYRLDLLSPKHSFLSTFLLQEKKIQDSFWKPYLDVLPKSYSNFPIFFNDSDLEWLKGSPFLKQVKDKITDLKKDYCDICQVAPEFLQNSFDEFCWARMTASSRIFGINIKGVKTDAFVPLADMLNHKRPKLTSWCYSDERQGFIIETDENIEKGQMIFDSYGSKCNSRFLLNYGFVVDDNNANEVNVMVEPDGTISLIQLKEGLSRETLQFPKSFRLVIDPNDVSFSDFMSFIRFILIQEEKEFANLLGKNSYIKPTKIHFISIQNELATWNLIENICIRALNQYPTTLEQDLEILKICELTTNQRNCLILRMGEKKILNFYKQFSEKMRQLFSNFDFSELKKLQQIQENYHYFNYLTRINNQLKNQTENYNYKQISIQ</sequence>
<feature type="region of interest" description="Disordered" evidence="4">
    <location>
        <begin position="1"/>
        <end position="24"/>
    </location>
</feature>
<gene>
    <name evidence="7" type="ORF">GSPATT00016863001</name>
</gene>
<keyword evidence="8" id="KW-1185">Reference proteome</keyword>
<dbReference type="InParanoid" id="A0DHF9"/>
<dbReference type="AlphaFoldDB" id="A0DHF9"/>
<dbReference type="OMA" id="DEFCWAR"/>
<dbReference type="KEGG" id="ptm:GSPATT00016863001"/>
<evidence type="ECO:0000259" key="5">
    <source>
        <dbReference type="Pfam" id="PF00856"/>
    </source>
</evidence>
<dbReference type="RefSeq" id="XP_001449873.1">
    <property type="nucleotide sequence ID" value="XM_001449836.1"/>
</dbReference>
<evidence type="ECO:0000256" key="2">
    <source>
        <dbReference type="ARBA" id="ARBA00022679"/>
    </source>
</evidence>
<accession>A0DHF9</accession>
<dbReference type="Gene3D" id="3.90.1410.10">
    <property type="entry name" value="set domain protein methyltransferase, domain 1"/>
    <property type="match status" value="1"/>
</dbReference>
<dbReference type="eggNOG" id="KOG1337">
    <property type="taxonomic scope" value="Eukaryota"/>
</dbReference>
<evidence type="ECO:0000313" key="8">
    <source>
        <dbReference type="Proteomes" id="UP000000600"/>
    </source>
</evidence>
<dbReference type="CDD" id="cd10527">
    <property type="entry name" value="SET_LSMT"/>
    <property type="match status" value="1"/>
</dbReference>
<evidence type="ECO:0000313" key="7">
    <source>
        <dbReference type="EMBL" id="CAK82476.1"/>
    </source>
</evidence>
<dbReference type="InterPro" id="IPR050600">
    <property type="entry name" value="SETD3_SETD6_MTase"/>
</dbReference>
<dbReference type="Proteomes" id="UP000000600">
    <property type="component" value="Unassembled WGS sequence"/>
</dbReference>
<dbReference type="Pfam" id="PF00856">
    <property type="entry name" value="SET"/>
    <property type="match status" value="1"/>
</dbReference>
<dbReference type="InterPro" id="IPR001214">
    <property type="entry name" value="SET_dom"/>
</dbReference>
<dbReference type="PANTHER" id="PTHR13271">
    <property type="entry name" value="UNCHARACTERIZED PUTATIVE METHYLTRANSFERASE"/>
    <property type="match status" value="1"/>
</dbReference>
<reference evidence="7 8" key="1">
    <citation type="journal article" date="2006" name="Nature">
        <title>Global trends of whole-genome duplications revealed by the ciliate Paramecium tetraurelia.</title>
        <authorList>
            <consortium name="Genoscope"/>
            <person name="Aury J.-M."/>
            <person name="Jaillon O."/>
            <person name="Duret L."/>
            <person name="Noel B."/>
            <person name="Jubin C."/>
            <person name="Porcel B.M."/>
            <person name="Segurens B."/>
            <person name="Daubin V."/>
            <person name="Anthouard V."/>
            <person name="Aiach N."/>
            <person name="Arnaiz O."/>
            <person name="Billaut A."/>
            <person name="Beisson J."/>
            <person name="Blanc I."/>
            <person name="Bouhouche K."/>
            <person name="Camara F."/>
            <person name="Duharcourt S."/>
            <person name="Guigo R."/>
            <person name="Gogendeau D."/>
            <person name="Katinka M."/>
            <person name="Keller A.-M."/>
            <person name="Kissmehl R."/>
            <person name="Klotz C."/>
            <person name="Koll F."/>
            <person name="Le Moue A."/>
            <person name="Lepere C."/>
            <person name="Malinsky S."/>
            <person name="Nowacki M."/>
            <person name="Nowak J.K."/>
            <person name="Plattner H."/>
            <person name="Poulain J."/>
            <person name="Ruiz F."/>
            <person name="Serrano V."/>
            <person name="Zagulski M."/>
            <person name="Dessen P."/>
            <person name="Betermier M."/>
            <person name="Weissenbach J."/>
            <person name="Scarpelli C."/>
            <person name="Schachter V."/>
            <person name="Sperling L."/>
            <person name="Meyer E."/>
            <person name="Cohen J."/>
            <person name="Wincker P."/>
        </authorList>
    </citation>
    <scope>NUCLEOTIDE SEQUENCE [LARGE SCALE GENOMIC DNA]</scope>
    <source>
        <strain evidence="7 8">Stock d4-2</strain>
    </source>
</reference>
<dbReference type="GO" id="GO:0016279">
    <property type="term" value="F:protein-lysine N-methyltransferase activity"/>
    <property type="evidence" value="ECO:0000318"/>
    <property type="project" value="GO_Central"/>
</dbReference>
<dbReference type="OrthoDB" id="341421at2759"/>
<evidence type="ECO:0000259" key="6">
    <source>
        <dbReference type="Pfam" id="PF09273"/>
    </source>
</evidence>
<dbReference type="Pfam" id="PF09273">
    <property type="entry name" value="Rubis-subs-bind"/>
    <property type="match status" value="1"/>
</dbReference>
<dbReference type="Gene3D" id="3.90.1420.10">
    <property type="entry name" value="Rubisco LSMT, substrate-binding domain"/>
    <property type="match status" value="1"/>
</dbReference>
<dbReference type="InterPro" id="IPR036464">
    <property type="entry name" value="Rubisco_LSMT_subst-bd_sf"/>
</dbReference>
<evidence type="ECO:0000256" key="1">
    <source>
        <dbReference type="ARBA" id="ARBA00022603"/>
    </source>
</evidence>
<dbReference type="InterPro" id="IPR046341">
    <property type="entry name" value="SET_dom_sf"/>
</dbReference>
<organism evidence="7 8">
    <name type="scientific">Paramecium tetraurelia</name>
    <dbReference type="NCBI Taxonomy" id="5888"/>
    <lineage>
        <taxon>Eukaryota</taxon>
        <taxon>Sar</taxon>
        <taxon>Alveolata</taxon>
        <taxon>Ciliophora</taxon>
        <taxon>Intramacronucleata</taxon>
        <taxon>Oligohymenophorea</taxon>
        <taxon>Peniculida</taxon>
        <taxon>Parameciidae</taxon>
        <taxon>Paramecium</taxon>
    </lineage>
</organism>
<dbReference type="HOGENOM" id="CLU_033684_0_0_1"/>
<dbReference type="GO" id="GO:0032259">
    <property type="term" value="P:methylation"/>
    <property type="evidence" value="ECO:0007669"/>
    <property type="project" value="UniProtKB-KW"/>
</dbReference>
<keyword evidence="2" id="KW-0808">Transferase</keyword>
<feature type="compositionally biased region" description="Polar residues" evidence="4">
    <location>
        <begin position="11"/>
        <end position="24"/>
    </location>
</feature>
<evidence type="ECO:0008006" key="9">
    <source>
        <dbReference type="Google" id="ProtNLM"/>
    </source>
</evidence>
<keyword evidence="1" id="KW-0489">Methyltransferase</keyword>
<dbReference type="GeneID" id="5035658"/>
<feature type="domain" description="Rubisco LSMT substrate-binding" evidence="6">
    <location>
        <begin position="422"/>
        <end position="545"/>
    </location>
</feature>
<feature type="domain" description="SET" evidence="5">
    <location>
        <begin position="188"/>
        <end position="388"/>
    </location>
</feature>
<dbReference type="FunFam" id="3.90.1420.10:FF:000020">
    <property type="entry name" value="Uncharacterized protein"/>
    <property type="match status" value="1"/>
</dbReference>
<dbReference type="STRING" id="5888.A0DHF9"/>
<dbReference type="EMBL" id="CT868430">
    <property type="protein sequence ID" value="CAK82476.1"/>
    <property type="molecule type" value="Genomic_DNA"/>
</dbReference>
<dbReference type="InterPro" id="IPR015353">
    <property type="entry name" value="Rubisco_LSMT_subst-bd"/>
</dbReference>
<protein>
    <recommendedName>
        <fullName evidence="9">SET domain-containing protein</fullName>
    </recommendedName>
</protein>
<dbReference type="PANTHER" id="PTHR13271:SF137">
    <property type="entry name" value="SET DOMAIN-CONTAINING PROTEIN"/>
    <property type="match status" value="1"/>
</dbReference>
<dbReference type="SUPFAM" id="SSF81822">
    <property type="entry name" value="RuBisCo LSMT C-terminal, substrate-binding domain"/>
    <property type="match status" value="1"/>
</dbReference>
<evidence type="ECO:0000256" key="4">
    <source>
        <dbReference type="SAM" id="MobiDB-lite"/>
    </source>
</evidence>
<evidence type="ECO:0000256" key="3">
    <source>
        <dbReference type="ARBA" id="ARBA00022691"/>
    </source>
</evidence>